<keyword evidence="4" id="KW-0418">Kinase</keyword>
<keyword evidence="4" id="KW-0808">Transferase</keyword>
<dbReference type="SUPFAM" id="SSF53067">
    <property type="entry name" value="Actin-like ATPase domain"/>
    <property type="match status" value="1"/>
</dbReference>
<evidence type="ECO:0000313" key="4">
    <source>
        <dbReference type="EMBL" id="MBE1492253.1"/>
    </source>
</evidence>
<comment type="similarity">
    <text evidence="1">Belongs to the ROK (NagC/XylR) family.</text>
</comment>
<dbReference type="Pfam" id="PF00480">
    <property type="entry name" value="ROK"/>
    <property type="match status" value="1"/>
</dbReference>
<dbReference type="Gene3D" id="3.30.420.40">
    <property type="match status" value="2"/>
</dbReference>
<comment type="caution">
    <text evidence="4">The sequence shown here is derived from an EMBL/GenBank/DDBJ whole genome shotgun (WGS) entry which is preliminary data.</text>
</comment>
<evidence type="ECO:0000256" key="1">
    <source>
        <dbReference type="ARBA" id="ARBA00006479"/>
    </source>
</evidence>
<dbReference type="GO" id="GO:0003700">
    <property type="term" value="F:DNA-binding transcription factor activity"/>
    <property type="evidence" value="ECO:0007669"/>
    <property type="project" value="InterPro"/>
</dbReference>
<dbReference type="RefSeq" id="WP_225945912.1">
    <property type="nucleotide sequence ID" value="NZ_JADBEB010000001.1"/>
</dbReference>
<dbReference type="PANTHER" id="PTHR18964">
    <property type="entry name" value="ROK (REPRESSOR, ORF, KINASE) FAMILY"/>
    <property type="match status" value="1"/>
</dbReference>
<feature type="domain" description="HTH marR-type" evidence="3">
    <location>
        <begin position="24"/>
        <end position="65"/>
    </location>
</feature>
<organism evidence="4 5">
    <name type="scientific">Plantactinospora soyae</name>
    <dbReference type="NCBI Taxonomy" id="1544732"/>
    <lineage>
        <taxon>Bacteria</taxon>
        <taxon>Bacillati</taxon>
        <taxon>Actinomycetota</taxon>
        <taxon>Actinomycetes</taxon>
        <taxon>Micromonosporales</taxon>
        <taxon>Micromonosporaceae</taxon>
        <taxon>Plantactinospora</taxon>
    </lineage>
</organism>
<protein>
    <submittedName>
        <fullName evidence="4">NBD/HSP70 family sugar kinase</fullName>
    </submittedName>
</protein>
<feature type="compositionally biased region" description="Basic and acidic residues" evidence="2">
    <location>
        <begin position="404"/>
        <end position="413"/>
    </location>
</feature>
<dbReference type="InterPro" id="IPR036390">
    <property type="entry name" value="WH_DNA-bd_sf"/>
</dbReference>
<sequence>MITTQTGPQPADLADVRATNLAVVLRFVRVHAPCSRADIAASTGLNKATVSSLVAELIDRRLLRETGLAENRIGRPATMLVLDGAPYAAIGIEVSIDELTVVAVDLSGTELLSWRRAFDGSTASPGRAVSAIAALAGRAVNRVTGQQRQVLGLTVAVPGLVDGAGAVRLATTLGWRDLPLGADLRRALREPAFEVVVDNDANLAALAEYRHGPHAGTANLVHLTGGAGLGAGVVADGRLLRGGRGFAGELGHVTIDPDGPLCPCGRRGCLEAVAGIPALIRRALPDAAEDGPVTDFAPEVDRIRTKARRGDQSTLDALAEIGRHLGHGVSLLANLVNPEVVLLGGYFATLAPWLLPAAEAELTARSLAPEAGGTRLLASALGTGAAAAGGAARTLETVDAGRLPSRDPGRGTGREPGPAASVTRKSPTRSANPPGAGGHSSAAPDSAGSDTTAPGSGTTAPRSDTTAPRSGTTVPGSPAAPASGTDSVAAGSDSAVVDAADAAGSEPVAAATEPPSTSSERLPAGRR</sequence>
<accession>A0A927R3X8</accession>
<dbReference type="InterPro" id="IPR043129">
    <property type="entry name" value="ATPase_NBD"/>
</dbReference>
<dbReference type="SUPFAM" id="SSF46785">
    <property type="entry name" value="Winged helix' DNA-binding domain"/>
    <property type="match status" value="1"/>
</dbReference>
<gene>
    <name evidence="4" type="ORF">H4W31_007891</name>
</gene>
<evidence type="ECO:0000256" key="2">
    <source>
        <dbReference type="SAM" id="MobiDB-lite"/>
    </source>
</evidence>
<name>A0A927R3X8_9ACTN</name>
<dbReference type="PANTHER" id="PTHR18964:SF149">
    <property type="entry name" value="BIFUNCTIONAL UDP-N-ACETYLGLUCOSAMINE 2-EPIMERASE_N-ACETYLMANNOSAMINE KINASE"/>
    <property type="match status" value="1"/>
</dbReference>
<dbReference type="CDD" id="cd24076">
    <property type="entry name" value="ASKHA_ATPase_ROK_BsXylR-like"/>
    <property type="match status" value="1"/>
</dbReference>
<proteinExistence type="inferred from homology"/>
<dbReference type="InterPro" id="IPR036388">
    <property type="entry name" value="WH-like_DNA-bd_sf"/>
</dbReference>
<dbReference type="GO" id="GO:0016301">
    <property type="term" value="F:kinase activity"/>
    <property type="evidence" value="ECO:0007669"/>
    <property type="project" value="UniProtKB-KW"/>
</dbReference>
<evidence type="ECO:0000259" key="3">
    <source>
        <dbReference type="Pfam" id="PF12802"/>
    </source>
</evidence>
<dbReference type="Gene3D" id="1.10.10.10">
    <property type="entry name" value="Winged helix-like DNA-binding domain superfamily/Winged helix DNA-binding domain"/>
    <property type="match status" value="1"/>
</dbReference>
<dbReference type="Proteomes" id="UP000649753">
    <property type="component" value="Unassembled WGS sequence"/>
</dbReference>
<feature type="compositionally biased region" description="Low complexity" evidence="2">
    <location>
        <begin position="482"/>
        <end position="505"/>
    </location>
</feature>
<dbReference type="AlphaFoldDB" id="A0A927R3X8"/>
<keyword evidence="5" id="KW-1185">Reference proteome</keyword>
<feature type="compositionally biased region" description="Polar residues" evidence="2">
    <location>
        <begin position="448"/>
        <end position="475"/>
    </location>
</feature>
<dbReference type="InterPro" id="IPR000600">
    <property type="entry name" value="ROK"/>
</dbReference>
<dbReference type="Pfam" id="PF12802">
    <property type="entry name" value="MarR_2"/>
    <property type="match status" value="1"/>
</dbReference>
<feature type="region of interest" description="Disordered" evidence="2">
    <location>
        <begin position="391"/>
        <end position="527"/>
    </location>
</feature>
<reference evidence="4" key="1">
    <citation type="submission" date="2020-10" db="EMBL/GenBank/DDBJ databases">
        <title>Sequencing the genomes of 1000 actinobacteria strains.</title>
        <authorList>
            <person name="Klenk H.-P."/>
        </authorList>
    </citation>
    <scope>NUCLEOTIDE SEQUENCE</scope>
    <source>
        <strain evidence="4">DSM 46832</strain>
    </source>
</reference>
<evidence type="ECO:0000313" key="5">
    <source>
        <dbReference type="Proteomes" id="UP000649753"/>
    </source>
</evidence>
<dbReference type="EMBL" id="JADBEB010000001">
    <property type="protein sequence ID" value="MBE1492253.1"/>
    <property type="molecule type" value="Genomic_DNA"/>
</dbReference>
<dbReference type="InterPro" id="IPR000835">
    <property type="entry name" value="HTH_MarR-typ"/>
</dbReference>